<dbReference type="GO" id="GO:0098957">
    <property type="term" value="P:anterograde axonal transport of mitochondrion"/>
    <property type="evidence" value="ECO:0007669"/>
    <property type="project" value="TreeGrafter"/>
</dbReference>
<dbReference type="EMBL" id="JAATJU010022199">
    <property type="protein sequence ID" value="KAH0511728.1"/>
    <property type="molecule type" value="Genomic_DNA"/>
</dbReference>
<dbReference type="GO" id="GO:0017022">
    <property type="term" value="F:myosin binding"/>
    <property type="evidence" value="ECO:0007669"/>
    <property type="project" value="TreeGrafter"/>
</dbReference>
<feature type="coiled-coil region" evidence="5">
    <location>
        <begin position="341"/>
        <end position="375"/>
    </location>
</feature>
<dbReference type="GO" id="GO:0031410">
    <property type="term" value="C:cytoplasmic vesicle"/>
    <property type="evidence" value="ECO:0007669"/>
    <property type="project" value="TreeGrafter"/>
</dbReference>
<feature type="coiled-coil region" evidence="5">
    <location>
        <begin position="411"/>
        <end position="438"/>
    </location>
</feature>
<dbReference type="InterPro" id="IPR022154">
    <property type="entry name" value="TRAK1/2_C"/>
</dbReference>
<keyword evidence="7" id="KW-0732">Signal</keyword>
<evidence type="ECO:0000256" key="2">
    <source>
        <dbReference type="ARBA" id="ARBA00007007"/>
    </source>
</evidence>
<dbReference type="Pfam" id="PF12448">
    <property type="entry name" value="Milton"/>
    <property type="match status" value="1"/>
</dbReference>
<evidence type="ECO:0000259" key="9">
    <source>
        <dbReference type="SMART" id="SM01424"/>
    </source>
</evidence>
<comment type="subcellular location">
    <subcellularLocation>
        <location evidence="1">Mitochondrion</location>
    </subcellularLocation>
</comment>
<dbReference type="SMART" id="SM01424">
    <property type="entry name" value="HAP1_N"/>
    <property type="match status" value="1"/>
</dbReference>
<feature type="compositionally biased region" description="Polar residues" evidence="6">
    <location>
        <begin position="702"/>
        <end position="716"/>
    </location>
</feature>
<comment type="caution">
    <text evidence="10">The sequence shown here is derived from an EMBL/GenBank/DDBJ whole genome shotgun (WGS) entry which is preliminary data.</text>
</comment>
<dbReference type="GO" id="GO:0030425">
    <property type="term" value="C:dendrite"/>
    <property type="evidence" value="ECO:0007669"/>
    <property type="project" value="TreeGrafter"/>
</dbReference>
<feature type="region of interest" description="Disordered" evidence="6">
    <location>
        <begin position="1095"/>
        <end position="1118"/>
    </location>
</feature>
<feature type="domain" description="HAP1 N-terminal" evidence="9">
    <location>
        <begin position="254"/>
        <end position="600"/>
    </location>
</feature>
<evidence type="ECO:0000313" key="11">
    <source>
        <dbReference type="Proteomes" id="UP000710432"/>
    </source>
</evidence>
<evidence type="ECO:0000256" key="1">
    <source>
        <dbReference type="ARBA" id="ARBA00004173"/>
    </source>
</evidence>
<dbReference type="AlphaFoldDB" id="A0A8J6GL44"/>
<dbReference type="GO" id="GO:0022008">
    <property type="term" value="P:neurogenesis"/>
    <property type="evidence" value="ECO:0007669"/>
    <property type="project" value="TreeGrafter"/>
</dbReference>
<feature type="region of interest" description="Disordered" evidence="6">
    <location>
        <begin position="702"/>
        <end position="725"/>
    </location>
</feature>
<dbReference type="Pfam" id="PF04849">
    <property type="entry name" value="HAP1_N"/>
    <property type="match status" value="2"/>
</dbReference>
<dbReference type="GO" id="GO:0050811">
    <property type="term" value="F:GABA receptor binding"/>
    <property type="evidence" value="ECO:0007669"/>
    <property type="project" value="TreeGrafter"/>
</dbReference>
<keyword evidence="3 5" id="KW-0175">Coiled coil</keyword>
<evidence type="ECO:0000256" key="7">
    <source>
        <dbReference type="SAM" id="SignalP"/>
    </source>
</evidence>
<comment type="similarity">
    <text evidence="2">Belongs to the milton family.</text>
</comment>
<feature type="chain" id="PRO_5035273230" evidence="7">
    <location>
        <begin position="26"/>
        <end position="1163"/>
    </location>
</feature>
<dbReference type="InterPro" id="IPR006933">
    <property type="entry name" value="HAP1_N"/>
</dbReference>
<dbReference type="InterPro" id="IPR051946">
    <property type="entry name" value="Intracell_Traff-Reg"/>
</dbReference>
<dbReference type="GO" id="GO:0005739">
    <property type="term" value="C:mitochondrion"/>
    <property type="evidence" value="ECO:0007669"/>
    <property type="project" value="UniProtKB-SubCell"/>
</dbReference>
<proteinExistence type="inferred from homology"/>
<organism evidence="10 11">
    <name type="scientific">Microtus ochrogaster</name>
    <name type="common">Prairie vole</name>
    <dbReference type="NCBI Taxonomy" id="79684"/>
    <lineage>
        <taxon>Eukaryota</taxon>
        <taxon>Metazoa</taxon>
        <taxon>Chordata</taxon>
        <taxon>Craniata</taxon>
        <taxon>Vertebrata</taxon>
        <taxon>Euteleostomi</taxon>
        <taxon>Mammalia</taxon>
        <taxon>Eutheria</taxon>
        <taxon>Euarchontoglires</taxon>
        <taxon>Glires</taxon>
        <taxon>Rodentia</taxon>
        <taxon>Myomorpha</taxon>
        <taxon>Muroidea</taxon>
        <taxon>Cricetidae</taxon>
        <taxon>Arvicolinae</taxon>
        <taxon>Microtus</taxon>
    </lineage>
</organism>
<evidence type="ECO:0000313" key="10">
    <source>
        <dbReference type="EMBL" id="KAH0511728.1"/>
    </source>
</evidence>
<dbReference type="SMART" id="SM01423">
    <property type="entry name" value="Milton"/>
    <property type="match status" value="1"/>
</dbReference>
<dbReference type="GO" id="GO:1904115">
    <property type="term" value="C:axon cytoplasm"/>
    <property type="evidence" value="ECO:0007669"/>
    <property type="project" value="GOC"/>
</dbReference>
<feature type="compositionally biased region" description="Low complexity" evidence="6">
    <location>
        <begin position="1030"/>
        <end position="1039"/>
    </location>
</feature>
<dbReference type="PANTHER" id="PTHR15751:SF13">
    <property type="entry name" value="TRAFFICKING KINESIN-BINDING PROTEIN 2"/>
    <property type="match status" value="1"/>
</dbReference>
<feature type="signal peptide" evidence="7">
    <location>
        <begin position="1"/>
        <end position="25"/>
    </location>
</feature>
<name>A0A8J6GL44_MICOH</name>
<sequence>MAVSTAGLGVAHWLATLLLSVRTKATPFDHSERGFCMSHSQDAIFTSPTGEENPMNSNHRDSESITGSHDVIASRASSQDTIASRAGSQDAIASRAGSQDVMASREGSQDVMASHVGSQDSIAIHAGSHDVIASRAGSHDVIASSAGSQDVMASRAGSQDVMAFRAGSQDVIASHAGSHDVIASRAGSRDAIASRAGSRDVMASRAGSQDAIASRAASQGAIASRAGSQDAIASRADVCSSEDLPEVELVNLLEEQLPQYKLRVDSLFLYENQDWAQSSHQHQPQDAPETLSPVLAEETFRYMILGTDRVEQMTKTYNDIDMVTHLLAERDRDLELAARIGQALLKRNHVLSEQNEALEEQLGQAFDQVNQLQHELSKKDELLRIVSIASEESETDSSCSTPLRFNESFSLSQGLLQLDMLQEKLRELEEENMALRSKVRLASLPITTTWSGLGNTEKKYISVSAVPLALVGLAEKRACHIKTETFTYEEKEQQLVNDCVKELRETNAQMSRMTEELSGKSDELLRYQEEISSLLSQIVDLQHKLKEHVIEKEELRLHLQASKDAQRQLTMELHDLQDRNMECLGMLHESQEEIKELRSKCGPAAHLGFSQAYGVFTGESLAAEIEGTMRKKLSLDEESVFKQKAQQKRVFDTVKVANDTRGRSVPFPALLPIPGSNRSSVIMTAKPFESGVQQTEDKALLSQGSSMETPGNSQPASHPGPTEDSDLAMALHRLSLRRQNYLSEKQFFAEEWERKIQVLAEKEEVGSCDAPTGTLDSFCADQSETTDLGSASCLRGFMPEKLQIVKPLEGSQTLHHWQQLAQPNLGTILDPRPGVITKGFTQMPEEVIYHLSDLEEDEEEGITFQVQQPLHVEQKPAAPTPVTGIFLPPITSAGGPVTVSVSVATANPGKCLSCTNSTFTFTTCRILHPSDITQVTPSSGFPSLSCGGGGSSSSSPAVNSPALSYRLSTGESITNRRDSTITLSSTRSLAKLLQERGISAKVYHSPASEIPLLWPRPKALATPSTPPNSPSQSPCSSPLPFEPRVHVSENFLASRPAETFLQEMYGLRPSRTAPDVGQLKMNLVDRLKRLGIARAVKTPDPQENGKSREAETGLPKPESAVYLNSSGSLLGGLRRNQSLPVMMGGFGAPVCTISPKMGILKED</sequence>
<dbReference type="GO" id="GO:0047496">
    <property type="term" value="P:vesicle transport along microtubule"/>
    <property type="evidence" value="ECO:0007669"/>
    <property type="project" value="TreeGrafter"/>
</dbReference>
<evidence type="ECO:0000256" key="6">
    <source>
        <dbReference type="SAM" id="MobiDB-lite"/>
    </source>
</evidence>
<dbReference type="GO" id="GO:0048311">
    <property type="term" value="P:mitochondrion distribution"/>
    <property type="evidence" value="ECO:0007669"/>
    <property type="project" value="TreeGrafter"/>
</dbReference>
<evidence type="ECO:0000256" key="5">
    <source>
        <dbReference type="SAM" id="Coils"/>
    </source>
</evidence>
<dbReference type="PANTHER" id="PTHR15751">
    <property type="entry name" value="TRAFFICKING KINESIN-BINDING PROTEIN"/>
    <property type="match status" value="1"/>
</dbReference>
<feature type="coiled-coil region" evidence="5">
    <location>
        <begin position="496"/>
        <end position="579"/>
    </location>
</feature>
<keyword evidence="4" id="KW-0496">Mitochondrion</keyword>
<evidence type="ECO:0000259" key="8">
    <source>
        <dbReference type="SMART" id="SM01423"/>
    </source>
</evidence>
<evidence type="ECO:0000256" key="3">
    <source>
        <dbReference type="ARBA" id="ARBA00023054"/>
    </source>
</evidence>
<gene>
    <name evidence="10" type="ORF">LTLLF_149655</name>
</gene>
<feature type="region of interest" description="Disordered" evidence="6">
    <location>
        <begin position="1018"/>
        <end position="1039"/>
    </location>
</feature>
<accession>A0A8J6GL44</accession>
<feature type="region of interest" description="Disordered" evidence="6">
    <location>
        <begin position="44"/>
        <end position="66"/>
    </location>
</feature>
<feature type="compositionally biased region" description="Polar residues" evidence="6">
    <location>
        <begin position="44"/>
        <end position="57"/>
    </location>
</feature>
<reference evidence="10" key="1">
    <citation type="submission" date="2020-03" db="EMBL/GenBank/DDBJ databases">
        <title>Studies in the Genomics of Life Span.</title>
        <authorList>
            <person name="Glass D."/>
        </authorList>
    </citation>
    <scope>NUCLEOTIDE SEQUENCE</scope>
    <source>
        <strain evidence="10">LTLLF</strain>
        <tissue evidence="10">Muscle</tissue>
    </source>
</reference>
<dbReference type="GO" id="GO:0006605">
    <property type="term" value="P:protein targeting"/>
    <property type="evidence" value="ECO:0007669"/>
    <property type="project" value="TreeGrafter"/>
</dbReference>
<protein>
    <submittedName>
        <fullName evidence="10">Trafficking kinesin-binding protein 2</fullName>
    </submittedName>
</protein>
<dbReference type="Proteomes" id="UP000710432">
    <property type="component" value="Unassembled WGS sequence"/>
</dbReference>
<feature type="domain" description="Trafficking kinesin-binding protein C-terminal" evidence="8">
    <location>
        <begin position="661"/>
        <end position="811"/>
    </location>
</feature>
<feature type="region of interest" description="Disordered" evidence="6">
    <location>
        <begin position="941"/>
        <end position="960"/>
    </location>
</feature>
<evidence type="ECO:0000256" key="4">
    <source>
        <dbReference type="ARBA" id="ARBA00023128"/>
    </source>
</evidence>